<evidence type="ECO:0000313" key="21">
    <source>
        <dbReference type="EMBL" id="SPD33834.1"/>
    </source>
</evidence>
<evidence type="ECO:0000256" key="18">
    <source>
        <dbReference type="SAM" id="MobiDB-lite"/>
    </source>
</evidence>
<evidence type="ECO:0000256" key="19">
    <source>
        <dbReference type="SAM" id="Phobius"/>
    </source>
</evidence>
<comment type="subunit">
    <text evidence="4">F-type ATPases have 2 components, CF(1) - the catalytic core - and CF(0) - the membrane proton channel. CF(1) has five subunits: alpha(3), beta(3), gamma(1), delta(1), epsilon(1). CF(0) has three main subunits: a, b and c.</text>
</comment>
<dbReference type="CDD" id="cd18182">
    <property type="entry name" value="ATP-synt_Fo_c_ATP5G3"/>
    <property type="match status" value="1"/>
</dbReference>
<evidence type="ECO:0000256" key="4">
    <source>
        <dbReference type="ARBA" id="ARBA00011648"/>
    </source>
</evidence>
<feature type="region of interest" description="Disordered" evidence="18">
    <location>
        <begin position="214"/>
        <end position="241"/>
    </location>
</feature>
<keyword evidence="9" id="KW-0547">Nucleotide-binding</keyword>
<keyword evidence="14" id="KW-0446">Lipid-binding</keyword>
<dbReference type="GO" id="GO:0045259">
    <property type="term" value="C:proton-transporting ATP synthase complex"/>
    <property type="evidence" value="ECO:0007669"/>
    <property type="project" value="UniProtKB-KW"/>
</dbReference>
<dbReference type="InterPro" id="IPR020537">
    <property type="entry name" value="ATP_synth_F0_csu_DDCD_BS"/>
</dbReference>
<gene>
    <name evidence="21" type="ORF">FSB_LOCUS61716</name>
</gene>
<keyword evidence="10" id="KW-0375">Hydrogen ion transport</keyword>
<keyword evidence="6" id="KW-0813">Transport</keyword>
<name>A0A2N9JB47_FAGSY</name>
<evidence type="ECO:0000256" key="13">
    <source>
        <dbReference type="ARBA" id="ARBA00023065"/>
    </source>
</evidence>
<dbReference type="PRINTS" id="PR00124">
    <property type="entry name" value="ATPASEC"/>
</dbReference>
<evidence type="ECO:0000256" key="6">
    <source>
        <dbReference type="ARBA" id="ARBA00022448"/>
    </source>
</evidence>
<dbReference type="PANTHER" id="PTHR10031:SF57">
    <property type="entry name" value="ATP SYNTHASE SUBUNIT 9, MITOCHONDRIAL"/>
    <property type="match status" value="1"/>
</dbReference>
<feature type="transmembrane region" description="Helical" evidence="19">
    <location>
        <begin position="45"/>
        <end position="70"/>
    </location>
</feature>
<dbReference type="GO" id="GO:0008289">
    <property type="term" value="F:lipid binding"/>
    <property type="evidence" value="ECO:0007669"/>
    <property type="project" value="UniProtKB-KW"/>
</dbReference>
<evidence type="ECO:0000256" key="15">
    <source>
        <dbReference type="ARBA" id="ARBA00023128"/>
    </source>
</evidence>
<dbReference type="PANTHER" id="PTHR10031">
    <property type="entry name" value="ATP SYNTHASE LIPID-BINDING PROTEIN, MITOCHONDRIAL"/>
    <property type="match status" value="1"/>
</dbReference>
<comment type="function">
    <text evidence="1">This protein is one of the chains of the nonenzymatic membrane component (F0) of mitochondrial ATPase.</text>
</comment>
<proteinExistence type="inferred from homology"/>
<dbReference type="HAMAP" id="MF_01396">
    <property type="entry name" value="ATP_synth_c_bact"/>
    <property type="match status" value="1"/>
</dbReference>
<dbReference type="PROSITE" id="PS00605">
    <property type="entry name" value="ATPASE_C"/>
    <property type="match status" value="1"/>
</dbReference>
<evidence type="ECO:0000256" key="14">
    <source>
        <dbReference type="ARBA" id="ARBA00023121"/>
    </source>
</evidence>
<evidence type="ECO:0000256" key="9">
    <source>
        <dbReference type="ARBA" id="ARBA00022741"/>
    </source>
</evidence>
<dbReference type="GO" id="GO:0015078">
    <property type="term" value="F:proton transmembrane transporter activity"/>
    <property type="evidence" value="ECO:0007669"/>
    <property type="project" value="InterPro"/>
</dbReference>
<keyword evidence="12 19" id="KW-1133">Transmembrane helix</keyword>
<dbReference type="AlphaFoldDB" id="A0A2N9JB47"/>
<dbReference type="GO" id="GO:0005524">
    <property type="term" value="F:ATP binding"/>
    <property type="evidence" value="ECO:0007669"/>
    <property type="project" value="UniProtKB-KW"/>
</dbReference>
<evidence type="ECO:0000256" key="10">
    <source>
        <dbReference type="ARBA" id="ARBA00022781"/>
    </source>
</evidence>
<dbReference type="InterPro" id="IPR000454">
    <property type="entry name" value="ATP_synth_F0_csu"/>
</dbReference>
<organism evidence="21">
    <name type="scientific">Fagus sylvatica</name>
    <name type="common">Beechnut</name>
    <dbReference type="NCBI Taxonomy" id="28930"/>
    <lineage>
        <taxon>Eukaryota</taxon>
        <taxon>Viridiplantae</taxon>
        <taxon>Streptophyta</taxon>
        <taxon>Embryophyta</taxon>
        <taxon>Tracheophyta</taxon>
        <taxon>Spermatophyta</taxon>
        <taxon>Magnoliopsida</taxon>
        <taxon>eudicotyledons</taxon>
        <taxon>Gunneridae</taxon>
        <taxon>Pentapetalae</taxon>
        <taxon>rosids</taxon>
        <taxon>fabids</taxon>
        <taxon>Fagales</taxon>
        <taxon>Fagaceae</taxon>
        <taxon>Fagus</taxon>
    </lineage>
</organism>
<keyword evidence="7" id="KW-0138">CF(0)</keyword>
<comment type="subcellular location">
    <subcellularLocation>
        <location evidence="2">Mitochondrion membrane</location>
        <topology evidence="2">Multi-pass membrane protein</topology>
    </subcellularLocation>
</comment>
<dbReference type="Gene3D" id="1.20.20.10">
    <property type="entry name" value="F1F0 ATP synthase subunit C"/>
    <property type="match status" value="1"/>
</dbReference>
<feature type="domain" description="V-ATPase proteolipid subunit C-like" evidence="20">
    <location>
        <begin position="8"/>
        <end position="70"/>
    </location>
</feature>
<dbReference type="GO" id="GO:0031966">
    <property type="term" value="C:mitochondrial membrane"/>
    <property type="evidence" value="ECO:0007669"/>
    <property type="project" value="UniProtKB-SubCell"/>
</dbReference>
<feature type="compositionally biased region" description="Basic and acidic residues" evidence="18">
    <location>
        <begin position="223"/>
        <end position="241"/>
    </location>
</feature>
<dbReference type="Pfam" id="PF00137">
    <property type="entry name" value="ATP-synt_C"/>
    <property type="match status" value="1"/>
</dbReference>
<keyword evidence="16 19" id="KW-0472">Membrane</keyword>
<protein>
    <recommendedName>
        <fullName evidence="5">ATP synthase subunit 9, mitochondrial</fullName>
    </recommendedName>
    <alternativeName>
        <fullName evidence="17">Lipid-binding protein</fullName>
    </alternativeName>
</protein>
<evidence type="ECO:0000256" key="3">
    <source>
        <dbReference type="ARBA" id="ARBA00006704"/>
    </source>
</evidence>
<evidence type="ECO:0000256" key="5">
    <source>
        <dbReference type="ARBA" id="ARBA00019317"/>
    </source>
</evidence>
<evidence type="ECO:0000256" key="2">
    <source>
        <dbReference type="ARBA" id="ARBA00004225"/>
    </source>
</evidence>
<evidence type="ECO:0000256" key="11">
    <source>
        <dbReference type="ARBA" id="ARBA00022840"/>
    </source>
</evidence>
<evidence type="ECO:0000256" key="8">
    <source>
        <dbReference type="ARBA" id="ARBA00022692"/>
    </source>
</evidence>
<evidence type="ECO:0000256" key="12">
    <source>
        <dbReference type="ARBA" id="ARBA00022989"/>
    </source>
</evidence>
<evidence type="ECO:0000256" key="17">
    <source>
        <dbReference type="ARBA" id="ARBA00030961"/>
    </source>
</evidence>
<sequence>MLEGAKSMGAGAATIALAGAAVGIGNVFSSLIHSVARNPSLAKQSFGYAILGFALTEAIASFASMMAFLISSVFRSKKEGYLNGLEITRIMIDGGSAVNLLPLRMLKRLGIAIHRLAPSNLLIQGFNQSRQSLGYMIIVSSLLLITNVSSKPKVVYDAKALRMMQAMGYSIEEAQGLCNGRGMRPGLGRDEKVEVPEQDSHMFEDDTKVFHISEEHYSDEDDEVKKEKEEELELFEQHEQL</sequence>
<dbReference type="EMBL" id="OIVN01006475">
    <property type="protein sequence ID" value="SPD33834.1"/>
    <property type="molecule type" value="Genomic_DNA"/>
</dbReference>
<dbReference type="GO" id="GO:0015986">
    <property type="term" value="P:proton motive force-driven ATP synthesis"/>
    <property type="evidence" value="ECO:0007669"/>
    <property type="project" value="InterPro"/>
</dbReference>
<dbReference type="InterPro" id="IPR002379">
    <property type="entry name" value="ATPase_proteolipid_c-like_dom"/>
</dbReference>
<dbReference type="InterPro" id="IPR038662">
    <property type="entry name" value="ATP_synth_F0_csu_sf"/>
</dbReference>
<reference evidence="21" key="1">
    <citation type="submission" date="2018-02" db="EMBL/GenBank/DDBJ databases">
        <authorList>
            <person name="Cohen D.B."/>
            <person name="Kent A.D."/>
        </authorList>
    </citation>
    <scope>NUCLEOTIDE SEQUENCE</scope>
</reference>
<dbReference type="GO" id="GO:0033177">
    <property type="term" value="C:proton-transporting two-sector ATPase complex, proton-transporting domain"/>
    <property type="evidence" value="ECO:0007669"/>
    <property type="project" value="InterPro"/>
</dbReference>
<dbReference type="InterPro" id="IPR035921">
    <property type="entry name" value="F/V-ATP_Csub_sf"/>
</dbReference>
<comment type="similarity">
    <text evidence="3">Belongs to the ATPase C chain family.</text>
</comment>
<accession>A0A2N9JB47</accession>
<evidence type="ECO:0000256" key="7">
    <source>
        <dbReference type="ARBA" id="ARBA00022547"/>
    </source>
</evidence>
<keyword evidence="15" id="KW-0496">Mitochondrion</keyword>
<dbReference type="SUPFAM" id="SSF81333">
    <property type="entry name" value="F1F0 ATP synthase subunit C"/>
    <property type="match status" value="1"/>
</dbReference>
<evidence type="ECO:0000256" key="1">
    <source>
        <dbReference type="ARBA" id="ARBA00002351"/>
    </source>
</evidence>
<keyword evidence="8 19" id="KW-0812">Transmembrane</keyword>
<keyword evidence="13" id="KW-0406">Ion transport</keyword>
<evidence type="ECO:0000259" key="20">
    <source>
        <dbReference type="Pfam" id="PF00137"/>
    </source>
</evidence>
<evidence type="ECO:0000256" key="16">
    <source>
        <dbReference type="ARBA" id="ARBA00023136"/>
    </source>
</evidence>
<dbReference type="FunFam" id="1.20.20.10:FF:000005">
    <property type="entry name" value="ATP synthase subunit 9, mitochondrial"/>
    <property type="match status" value="1"/>
</dbReference>
<keyword evidence="11" id="KW-0067">ATP-binding</keyword>